<evidence type="ECO:0000256" key="5">
    <source>
        <dbReference type="ARBA" id="ARBA00022801"/>
    </source>
</evidence>
<sequence>MSHDAAQIRRPETVHGSLFRTLCSVCLALSFSLFYSCARKPALTGLSVTENATRFEIEVNGRRRGGAMHVPPLYDGTRPYSLVFVLHGASGTGASMRKTASFDAMAEDLEFIMVYPDGKNRRWESPDDTAFFDSMISEFQKKYSIDSARIYAAGHSAGAIKAYQLAACLPGKFAAIAPVAGCVFSDAPRDDLEPVSVLHIHSRNDEDVPFDGVGEWNMLSAQDSVEFWKRVNGVSDGPVIFYDAHGIEGTVWKGERCDTASLFYPAAGHQWPRLASDMIADFFYNHPPRPSRIRMRSESLPVAFGFGSAVELECELENAESVEKVSYFSNGSLVGSVESKPWAFQWTPAVRGVHRLSAKAYLNDGSAASSTLNPFVLITAPASGGAAAGGNASMIPAAGAVSTKAEEEQYEARYAVDGDFFTRWSSGWTDDQSLTVDLGSVHTVSGATLVWETAYAKRYAIEVSADGESWSLAFEKNGGEGGIESVEFSPVPARYLRIRGMARSSEWGYSLWELFVHGE</sequence>
<keyword evidence="2" id="KW-0964">Secreted</keyword>
<gene>
    <name evidence="9" type="ORF">K7J14_09840</name>
</gene>
<dbReference type="Pfam" id="PF10503">
    <property type="entry name" value="Esterase_PHB"/>
    <property type="match status" value="1"/>
</dbReference>
<evidence type="ECO:0000256" key="6">
    <source>
        <dbReference type="ARBA" id="ARBA00023277"/>
    </source>
</evidence>
<dbReference type="InterPro" id="IPR010126">
    <property type="entry name" value="Esterase_phb"/>
</dbReference>
<dbReference type="Gene3D" id="2.60.120.260">
    <property type="entry name" value="Galactose-binding domain-like"/>
    <property type="match status" value="1"/>
</dbReference>
<dbReference type="InterPro" id="IPR008979">
    <property type="entry name" value="Galactose-bd-like_sf"/>
</dbReference>
<comment type="subcellular location">
    <subcellularLocation>
        <location evidence="1">Secreted</location>
    </subcellularLocation>
</comment>
<dbReference type="PROSITE" id="PS50022">
    <property type="entry name" value="FA58C_3"/>
    <property type="match status" value="1"/>
</dbReference>
<keyword evidence="10" id="KW-1185">Reference proteome</keyword>
<protein>
    <submittedName>
        <fullName evidence="9">Discoidin domain-containing protein</fullName>
    </submittedName>
</protein>
<dbReference type="InterPro" id="IPR029058">
    <property type="entry name" value="AB_hydrolase_fold"/>
</dbReference>
<evidence type="ECO:0000313" key="9">
    <source>
        <dbReference type="EMBL" id="MCD1654999.1"/>
    </source>
</evidence>
<evidence type="ECO:0000256" key="2">
    <source>
        <dbReference type="ARBA" id="ARBA00022525"/>
    </source>
</evidence>
<name>A0AAE3EHW0_9SPIR</name>
<keyword evidence="6" id="KW-0119">Carbohydrate metabolism</keyword>
<reference evidence="9" key="1">
    <citation type="submission" date="2021-08" db="EMBL/GenBank/DDBJ databases">
        <title>Comparative analyses of Brucepasteria parasyntrophica and Teretinema zuelzerae.</title>
        <authorList>
            <person name="Song Y."/>
            <person name="Brune A."/>
        </authorList>
    </citation>
    <scope>NUCLEOTIDE SEQUENCE</scope>
    <source>
        <strain evidence="9">DSM 1903</strain>
    </source>
</reference>
<dbReference type="AlphaFoldDB" id="A0AAE3EHW0"/>
<organism evidence="9 10">
    <name type="scientific">Teretinema zuelzerae</name>
    <dbReference type="NCBI Taxonomy" id="156"/>
    <lineage>
        <taxon>Bacteria</taxon>
        <taxon>Pseudomonadati</taxon>
        <taxon>Spirochaetota</taxon>
        <taxon>Spirochaetia</taxon>
        <taxon>Spirochaetales</taxon>
        <taxon>Treponemataceae</taxon>
        <taxon>Teretinema</taxon>
    </lineage>
</organism>
<accession>A0AAE3EHW0</accession>
<dbReference type="GO" id="GO:0005576">
    <property type="term" value="C:extracellular region"/>
    <property type="evidence" value="ECO:0007669"/>
    <property type="project" value="UniProtKB-SubCell"/>
</dbReference>
<evidence type="ECO:0000256" key="4">
    <source>
        <dbReference type="ARBA" id="ARBA00022729"/>
    </source>
</evidence>
<evidence type="ECO:0000256" key="7">
    <source>
        <dbReference type="ARBA" id="ARBA00023326"/>
    </source>
</evidence>
<dbReference type="SUPFAM" id="SSF49785">
    <property type="entry name" value="Galactose-binding domain-like"/>
    <property type="match status" value="1"/>
</dbReference>
<comment type="caution">
    <text evidence="9">The sequence shown here is derived from an EMBL/GenBank/DDBJ whole genome shotgun (WGS) entry which is preliminary data.</text>
</comment>
<dbReference type="Pfam" id="PF17957">
    <property type="entry name" value="Big_7"/>
    <property type="match status" value="1"/>
</dbReference>
<dbReference type="RefSeq" id="WP_230755721.1">
    <property type="nucleotide sequence ID" value="NZ_JAINWA010000003.1"/>
</dbReference>
<keyword evidence="7" id="KW-0624">Polysaccharide degradation</keyword>
<dbReference type="InterPro" id="IPR043595">
    <property type="entry name" value="FaeB/C/D"/>
</dbReference>
<dbReference type="GO" id="GO:0030600">
    <property type="term" value="F:feruloyl esterase activity"/>
    <property type="evidence" value="ECO:0007669"/>
    <property type="project" value="InterPro"/>
</dbReference>
<dbReference type="Pfam" id="PF00754">
    <property type="entry name" value="F5_F8_type_C"/>
    <property type="match status" value="1"/>
</dbReference>
<keyword evidence="4" id="KW-0732">Signal</keyword>
<proteinExistence type="predicted"/>
<feature type="domain" description="F5/8 type C" evidence="8">
    <location>
        <begin position="379"/>
        <end position="519"/>
    </location>
</feature>
<dbReference type="InterPro" id="IPR013783">
    <property type="entry name" value="Ig-like_fold"/>
</dbReference>
<dbReference type="SUPFAM" id="SSF53474">
    <property type="entry name" value="alpha/beta-Hydrolases"/>
    <property type="match status" value="1"/>
</dbReference>
<dbReference type="InterPro" id="IPR000421">
    <property type="entry name" value="FA58C"/>
</dbReference>
<dbReference type="PANTHER" id="PTHR38050">
    <property type="match status" value="1"/>
</dbReference>
<evidence type="ECO:0000256" key="3">
    <source>
        <dbReference type="ARBA" id="ARBA00022651"/>
    </source>
</evidence>
<dbReference type="Gene3D" id="2.60.40.10">
    <property type="entry name" value="Immunoglobulins"/>
    <property type="match status" value="1"/>
</dbReference>
<keyword evidence="3" id="KW-0858">Xylan degradation</keyword>
<dbReference type="Proteomes" id="UP001198163">
    <property type="component" value="Unassembled WGS sequence"/>
</dbReference>
<keyword evidence="5" id="KW-0378">Hydrolase</keyword>
<dbReference type="EMBL" id="JAINWA010000003">
    <property type="protein sequence ID" value="MCD1654999.1"/>
    <property type="molecule type" value="Genomic_DNA"/>
</dbReference>
<evidence type="ECO:0000256" key="1">
    <source>
        <dbReference type="ARBA" id="ARBA00004613"/>
    </source>
</evidence>
<dbReference type="Gene3D" id="3.40.50.1820">
    <property type="entry name" value="alpha/beta hydrolase"/>
    <property type="match status" value="1"/>
</dbReference>
<evidence type="ECO:0000259" key="8">
    <source>
        <dbReference type="PROSITE" id="PS50022"/>
    </source>
</evidence>
<evidence type="ECO:0000313" key="10">
    <source>
        <dbReference type="Proteomes" id="UP001198163"/>
    </source>
</evidence>
<dbReference type="PANTHER" id="PTHR38050:SF2">
    <property type="entry name" value="FERULOYL ESTERASE C-RELATED"/>
    <property type="match status" value="1"/>
</dbReference>
<dbReference type="GO" id="GO:0045493">
    <property type="term" value="P:xylan catabolic process"/>
    <property type="evidence" value="ECO:0007669"/>
    <property type="project" value="UniProtKB-KW"/>
</dbReference>